<evidence type="ECO:0000256" key="1">
    <source>
        <dbReference type="ARBA" id="ARBA00022729"/>
    </source>
</evidence>
<dbReference type="KEGG" id="sgp:SpiGrapes_2389"/>
<dbReference type="RefSeq" id="WP_014271001.1">
    <property type="nucleotide sequence ID" value="NC_016633.1"/>
</dbReference>
<evidence type="ECO:0000256" key="2">
    <source>
        <dbReference type="SAM" id="SignalP"/>
    </source>
</evidence>
<dbReference type="Gene3D" id="3.40.190.170">
    <property type="entry name" value="Bacterial extracellular solute-binding protein, family 7"/>
    <property type="match status" value="1"/>
</dbReference>
<dbReference type="OrthoDB" id="9780733at2"/>
<dbReference type="GO" id="GO:0055085">
    <property type="term" value="P:transmembrane transport"/>
    <property type="evidence" value="ECO:0007669"/>
    <property type="project" value="InterPro"/>
</dbReference>
<keyword evidence="4" id="KW-1185">Reference proteome</keyword>
<feature type="signal peptide" evidence="2">
    <location>
        <begin position="1"/>
        <end position="20"/>
    </location>
</feature>
<sequence>MKKKGFAVLVLLLCALALFANGSSETGGEGKKKITLRIGSGHSTSNPWITALEDYFVKNVSERVKNETNYEINWVKNYGGSVITLGNELQGVQDGLVDIGCTILVFEASRLPLVDMVYSMPFSCSDPLIVADVVKAMYKEYPEFTTVYEEKFNQHYLGIGVSDPYGFFSTKEVKSLDDVAGMKIGAAGINLAWIEGSGAAGVQTSLNDTYQNLQTNVCQATIQPTHSCINLKVPEVAPYYLDANFNVVPFNSVTVNKQTWDSLPKEVQTILTEVGDGYLDYEAKYINSVHEKDLSDVVKMGGKVITLSRAEQVRWAASLPDIVNDLVKRLNNAGFRGSEIVERYYQLLEERGVERIRNWNTANTK</sequence>
<dbReference type="Pfam" id="PF03480">
    <property type="entry name" value="DctP"/>
    <property type="match status" value="1"/>
</dbReference>
<organism evidence="3 4">
    <name type="scientific">Sphaerochaeta pleomorpha (strain ATCC BAA-1885 / DSM 22778 / Grapes)</name>
    <dbReference type="NCBI Taxonomy" id="158190"/>
    <lineage>
        <taxon>Bacteria</taxon>
        <taxon>Pseudomonadati</taxon>
        <taxon>Spirochaetota</taxon>
        <taxon>Spirochaetia</taxon>
        <taxon>Spirochaetales</taxon>
        <taxon>Sphaerochaetaceae</taxon>
        <taxon>Sphaerochaeta</taxon>
    </lineage>
</organism>
<dbReference type="PANTHER" id="PTHR33376:SF15">
    <property type="entry name" value="BLL6794 PROTEIN"/>
    <property type="match status" value="1"/>
</dbReference>
<dbReference type="EMBL" id="CP003155">
    <property type="protein sequence ID" value="AEV30160.1"/>
    <property type="molecule type" value="Genomic_DNA"/>
</dbReference>
<dbReference type="NCBIfam" id="NF037995">
    <property type="entry name" value="TRAP_S1"/>
    <property type="match status" value="1"/>
</dbReference>
<keyword evidence="1 2" id="KW-0732">Signal</keyword>
<name>G8QSX8_SPHPG</name>
<feature type="chain" id="PRO_5003515079" evidence="2">
    <location>
        <begin position="21"/>
        <end position="365"/>
    </location>
</feature>
<accession>G8QSX8</accession>
<dbReference type="eggNOG" id="COG1638">
    <property type="taxonomic scope" value="Bacteria"/>
</dbReference>
<dbReference type="PANTHER" id="PTHR33376">
    <property type="match status" value="1"/>
</dbReference>
<dbReference type="InterPro" id="IPR038404">
    <property type="entry name" value="TRAP_DctP_sf"/>
</dbReference>
<dbReference type="AlphaFoldDB" id="G8QSX8"/>
<dbReference type="HOGENOM" id="CLU_036176_2_2_12"/>
<evidence type="ECO:0000313" key="3">
    <source>
        <dbReference type="EMBL" id="AEV30160.1"/>
    </source>
</evidence>
<dbReference type="InterPro" id="IPR018389">
    <property type="entry name" value="DctP_fam"/>
</dbReference>
<protein>
    <submittedName>
        <fullName evidence="3">TRAP-type C4-dicarboxylate transport system, periplasmic component</fullName>
    </submittedName>
</protein>
<gene>
    <name evidence="3" type="ordered locus">SpiGrapes_2389</name>
</gene>
<reference evidence="3 4" key="1">
    <citation type="submission" date="2011-11" db="EMBL/GenBank/DDBJ databases">
        <title>Complete sequence of Spirochaeta sp. grapes.</title>
        <authorList>
            <consortium name="US DOE Joint Genome Institute"/>
            <person name="Lucas S."/>
            <person name="Han J."/>
            <person name="Lapidus A."/>
            <person name="Cheng J.-F."/>
            <person name="Goodwin L."/>
            <person name="Pitluck S."/>
            <person name="Peters L."/>
            <person name="Ovchinnikova G."/>
            <person name="Munk A.C."/>
            <person name="Detter J.C."/>
            <person name="Han C."/>
            <person name="Tapia R."/>
            <person name="Land M."/>
            <person name="Hauser L."/>
            <person name="Kyrpides N."/>
            <person name="Ivanova N."/>
            <person name="Pagani I."/>
            <person name="Ritalahtilisa K."/>
            <person name="Loeffler F."/>
            <person name="Woyke T."/>
        </authorList>
    </citation>
    <scope>NUCLEOTIDE SEQUENCE [LARGE SCALE GENOMIC DNA]</scope>
    <source>
        <strain evidence="4">ATCC BAA-1885 / DSM 22778 / Grapes</strain>
    </source>
</reference>
<dbReference type="CDD" id="cd13666">
    <property type="entry name" value="PBP2_TRAP_DctP_like_1"/>
    <property type="match status" value="1"/>
</dbReference>
<dbReference type="Proteomes" id="UP000005632">
    <property type="component" value="Chromosome"/>
</dbReference>
<proteinExistence type="predicted"/>
<dbReference type="STRING" id="158190.SpiGrapes_2389"/>
<evidence type="ECO:0000313" key="4">
    <source>
        <dbReference type="Proteomes" id="UP000005632"/>
    </source>
</evidence>